<gene>
    <name evidence="3" type="ORF">EV195_105119</name>
</gene>
<keyword evidence="4" id="KW-1185">Reference proteome</keyword>
<accession>A0A4R2NTA9</accession>
<dbReference type="InterPro" id="IPR050703">
    <property type="entry name" value="Flavin_MAO"/>
</dbReference>
<dbReference type="Pfam" id="PF13450">
    <property type="entry name" value="NAD_binding_8"/>
    <property type="match status" value="1"/>
</dbReference>
<proteinExistence type="inferred from homology"/>
<evidence type="ECO:0000313" key="4">
    <source>
        <dbReference type="Proteomes" id="UP000294564"/>
    </source>
</evidence>
<dbReference type="OrthoDB" id="56323at2"/>
<comment type="similarity">
    <text evidence="1">Belongs to the flavin monoamine oxidase family.</text>
</comment>
<dbReference type="PANTHER" id="PTHR43563:SF1">
    <property type="entry name" value="AMINE OXIDASE [FLAVIN-CONTAINING] B"/>
    <property type="match status" value="1"/>
</dbReference>
<comment type="caution">
    <text evidence="3">The sequence shown here is derived from an EMBL/GenBank/DDBJ whole genome shotgun (WGS) entry which is preliminary data.</text>
</comment>
<dbReference type="InterPro" id="IPR002937">
    <property type="entry name" value="Amino_oxidase"/>
</dbReference>
<name>A0A4R2NTA9_9FLAO</name>
<organism evidence="3 4">
    <name type="scientific">Tenacibaculum skagerrakense</name>
    <dbReference type="NCBI Taxonomy" id="186571"/>
    <lineage>
        <taxon>Bacteria</taxon>
        <taxon>Pseudomonadati</taxon>
        <taxon>Bacteroidota</taxon>
        <taxon>Flavobacteriia</taxon>
        <taxon>Flavobacteriales</taxon>
        <taxon>Flavobacteriaceae</taxon>
        <taxon>Tenacibaculum</taxon>
    </lineage>
</organism>
<protein>
    <submittedName>
        <fullName evidence="3">Monoamine oxidase</fullName>
    </submittedName>
</protein>
<evidence type="ECO:0000313" key="3">
    <source>
        <dbReference type="EMBL" id="TCP24688.1"/>
    </source>
</evidence>
<evidence type="ECO:0000256" key="1">
    <source>
        <dbReference type="ARBA" id="ARBA00005995"/>
    </source>
</evidence>
<evidence type="ECO:0000259" key="2">
    <source>
        <dbReference type="Pfam" id="PF01593"/>
    </source>
</evidence>
<dbReference type="InterPro" id="IPR036188">
    <property type="entry name" value="FAD/NAD-bd_sf"/>
</dbReference>
<dbReference type="GO" id="GO:0016491">
    <property type="term" value="F:oxidoreductase activity"/>
    <property type="evidence" value="ECO:0007669"/>
    <property type="project" value="InterPro"/>
</dbReference>
<dbReference type="PANTHER" id="PTHR43563">
    <property type="entry name" value="AMINE OXIDASE"/>
    <property type="match status" value="1"/>
</dbReference>
<dbReference type="SUPFAM" id="SSF51905">
    <property type="entry name" value="FAD/NAD(P)-binding domain"/>
    <property type="match status" value="1"/>
</dbReference>
<dbReference type="SUPFAM" id="SSF54373">
    <property type="entry name" value="FAD-linked reductases, C-terminal domain"/>
    <property type="match status" value="1"/>
</dbReference>
<sequence length="350" mass="39518">MNKHIVIIGGGLSGLIIAHSLKEQGYSSIKVVEASSRLGGRIYTKKIGRADIELGATWLWKYNTQLISICKELEIELFEQKMEGDALFEAISMNPVQRFQLPPNQEISYRIANGTNKLINKLSNKLGEEIIHLNKKVIEIKYDNTFLIKTSQNMFKGDVVITTIPPKLLVNSVQFIPELAQNLQEIAKKTHTWMQDSIKFSVVFKSPFWRKQGLSGVAFSNVGPYTELYDHCCVTDSGYALMGFITNSLSSLNKEQREQAILQQLTKFFGDVSSEFISYEEKVWKKESLLTVNDGSFIIPHQNNGHPLFHKSLYDGKLIISGSETSPEYGGYMEGAVRSAYYAIEKIKNI</sequence>
<dbReference type="EMBL" id="SLXM01000005">
    <property type="protein sequence ID" value="TCP24688.1"/>
    <property type="molecule type" value="Genomic_DNA"/>
</dbReference>
<dbReference type="AlphaFoldDB" id="A0A4R2NTA9"/>
<feature type="domain" description="Amine oxidase" evidence="2">
    <location>
        <begin position="109"/>
        <end position="343"/>
    </location>
</feature>
<reference evidence="3 4" key="1">
    <citation type="submission" date="2019-03" db="EMBL/GenBank/DDBJ databases">
        <title>Genomic Encyclopedia of Type Strains, Phase IV (KMG-IV): sequencing the most valuable type-strain genomes for metagenomic binning, comparative biology and taxonomic classification.</title>
        <authorList>
            <person name="Goeker M."/>
        </authorList>
    </citation>
    <scope>NUCLEOTIDE SEQUENCE [LARGE SCALE GENOMIC DNA]</scope>
    <source>
        <strain evidence="3 4">DSM 14836</strain>
    </source>
</reference>
<dbReference type="Pfam" id="PF01593">
    <property type="entry name" value="Amino_oxidase"/>
    <property type="match status" value="1"/>
</dbReference>
<dbReference type="RefSeq" id="WP_132794747.1">
    <property type="nucleotide sequence ID" value="NZ_SLXM01000005.1"/>
</dbReference>
<dbReference type="Gene3D" id="3.50.50.60">
    <property type="entry name" value="FAD/NAD(P)-binding domain"/>
    <property type="match status" value="2"/>
</dbReference>
<dbReference type="Proteomes" id="UP000294564">
    <property type="component" value="Unassembled WGS sequence"/>
</dbReference>